<feature type="transmembrane region" description="Helical" evidence="1">
    <location>
        <begin position="71"/>
        <end position="94"/>
    </location>
</feature>
<proteinExistence type="predicted"/>
<keyword evidence="1" id="KW-1133">Transmembrane helix</keyword>
<protein>
    <submittedName>
        <fullName evidence="2">Uncharacterized protein</fullName>
    </submittedName>
</protein>
<keyword evidence="3" id="KW-1185">Reference proteome</keyword>
<evidence type="ECO:0000313" key="2">
    <source>
        <dbReference type="EMBL" id="MEC3861067.1"/>
    </source>
</evidence>
<sequence length="126" mass="13438">MAWDGWGSLMIGGFLAGTGPTILIGQTYRSRLFALIPAYPRLDRALTILGSLSLVILVVALKTTGGGYDGIWLAVVVIVYLTAGNALALLLYLFTHRSPPVLLLPDLAIWLICGLVAVHVLPQIKG</sequence>
<name>A0ABU6HF53_9RHOB</name>
<gene>
    <name evidence="2" type="ORF">VK792_07195</name>
</gene>
<evidence type="ECO:0000256" key="1">
    <source>
        <dbReference type="SAM" id="Phobius"/>
    </source>
</evidence>
<dbReference type="Proteomes" id="UP001348149">
    <property type="component" value="Unassembled WGS sequence"/>
</dbReference>
<evidence type="ECO:0000313" key="3">
    <source>
        <dbReference type="Proteomes" id="UP001348149"/>
    </source>
</evidence>
<keyword evidence="1" id="KW-0472">Membrane</keyword>
<dbReference type="EMBL" id="JAYLLH010000007">
    <property type="protein sequence ID" value="MEC3861067.1"/>
    <property type="molecule type" value="Genomic_DNA"/>
</dbReference>
<dbReference type="RefSeq" id="WP_326296738.1">
    <property type="nucleotide sequence ID" value="NZ_JAYLLH010000007.1"/>
</dbReference>
<feature type="transmembrane region" description="Helical" evidence="1">
    <location>
        <begin position="45"/>
        <end position="65"/>
    </location>
</feature>
<feature type="transmembrane region" description="Helical" evidence="1">
    <location>
        <begin position="6"/>
        <end position="24"/>
    </location>
</feature>
<feature type="transmembrane region" description="Helical" evidence="1">
    <location>
        <begin position="101"/>
        <end position="121"/>
    </location>
</feature>
<organism evidence="2 3">
    <name type="scientific">Mesobacterium hydrothermale</name>
    <dbReference type="NCBI Taxonomy" id="3111907"/>
    <lineage>
        <taxon>Bacteria</taxon>
        <taxon>Pseudomonadati</taxon>
        <taxon>Pseudomonadota</taxon>
        <taxon>Alphaproteobacteria</taxon>
        <taxon>Rhodobacterales</taxon>
        <taxon>Roseobacteraceae</taxon>
        <taxon>Mesobacterium</taxon>
    </lineage>
</organism>
<keyword evidence="1" id="KW-0812">Transmembrane</keyword>
<reference evidence="2 3" key="1">
    <citation type="submission" date="2024-01" db="EMBL/GenBank/DDBJ databases">
        <title>Mesobacterium rodlantinim sp. nov., isolated from shallow sea hydrothermal systems off Kueishantao Island.</title>
        <authorList>
            <person name="Su Z."/>
            <person name="Tang K."/>
        </authorList>
    </citation>
    <scope>NUCLEOTIDE SEQUENCE [LARGE SCALE GENOMIC DNA]</scope>
    <source>
        <strain evidence="2 3">TK19101</strain>
    </source>
</reference>
<comment type="caution">
    <text evidence="2">The sequence shown here is derived from an EMBL/GenBank/DDBJ whole genome shotgun (WGS) entry which is preliminary data.</text>
</comment>
<accession>A0ABU6HF53</accession>